<keyword evidence="7" id="KW-0275">Fatty acid biosynthesis</keyword>
<dbReference type="GO" id="GO:0008897">
    <property type="term" value="F:holo-[acyl-carrier-protein] synthase activity"/>
    <property type="evidence" value="ECO:0007669"/>
    <property type="project" value="InterPro"/>
</dbReference>
<evidence type="ECO:0000256" key="6">
    <source>
        <dbReference type="ARBA" id="ARBA00023098"/>
    </source>
</evidence>
<name>A0A0D7AK43_9AGAR</name>
<dbReference type="OrthoDB" id="15433at2759"/>
<sequence>MAIIGIGVDVLHIPRLAAVYSRHSHRFPSRILSKHELSVFERLPVDVQQRLRFLGVRWAVKEAAYKALYPMFHATWKDLTYSSLQVDGIKPALSFVPGKNCDISVSRSNDLLLHVSASHDGAYVFANVIAEER</sequence>
<evidence type="ECO:0000256" key="1">
    <source>
        <dbReference type="ARBA" id="ARBA00022516"/>
    </source>
</evidence>
<dbReference type="EMBL" id="KN881649">
    <property type="protein sequence ID" value="KIY51671.1"/>
    <property type="molecule type" value="Genomic_DNA"/>
</dbReference>
<dbReference type="InterPro" id="IPR008278">
    <property type="entry name" value="4-PPantetheinyl_Trfase_dom"/>
</dbReference>
<dbReference type="GO" id="GO:0000287">
    <property type="term" value="F:magnesium ion binding"/>
    <property type="evidence" value="ECO:0007669"/>
    <property type="project" value="InterPro"/>
</dbReference>
<reference evidence="9 10" key="1">
    <citation type="journal article" date="2015" name="Fungal Genet. Biol.">
        <title>Evolution of novel wood decay mechanisms in Agaricales revealed by the genome sequences of Fistulina hepatica and Cylindrobasidium torrendii.</title>
        <authorList>
            <person name="Floudas D."/>
            <person name="Held B.W."/>
            <person name="Riley R."/>
            <person name="Nagy L.G."/>
            <person name="Koehler G."/>
            <person name="Ransdell A.S."/>
            <person name="Younus H."/>
            <person name="Chow J."/>
            <person name="Chiniquy J."/>
            <person name="Lipzen A."/>
            <person name="Tritt A."/>
            <person name="Sun H."/>
            <person name="Haridas S."/>
            <person name="LaButti K."/>
            <person name="Ohm R.A."/>
            <person name="Kues U."/>
            <person name="Blanchette R.A."/>
            <person name="Grigoriev I.V."/>
            <person name="Minto R.E."/>
            <person name="Hibbett D.S."/>
        </authorList>
    </citation>
    <scope>NUCLEOTIDE SEQUENCE [LARGE SCALE GENOMIC DNA]</scope>
    <source>
        <strain evidence="9 10">ATCC 64428</strain>
    </source>
</reference>
<dbReference type="Gene3D" id="3.90.470.20">
    <property type="entry name" value="4'-phosphopantetheinyl transferase domain"/>
    <property type="match status" value="1"/>
</dbReference>
<dbReference type="InterPro" id="IPR037143">
    <property type="entry name" value="4-PPantetheinyl_Trfase_dom_sf"/>
</dbReference>
<evidence type="ECO:0000259" key="8">
    <source>
        <dbReference type="Pfam" id="PF01648"/>
    </source>
</evidence>
<keyword evidence="2 9" id="KW-0808">Transferase</keyword>
<protein>
    <submittedName>
        <fullName evidence="9">4'-phosphopantetheinyl transferase</fullName>
    </submittedName>
</protein>
<gene>
    <name evidence="9" type="ORF">FISHEDRAFT_36680</name>
</gene>
<keyword evidence="5" id="KW-0460">Magnesium</keyword>
<evidence type="ECO:0000313" key="9">
    <source>
        <dbReference type="EMBL" id="KIY51671.1"/>
    </source>
</evidence>
<feature type="domain" description="4'-phosphopantetheinyl transferase" evidence="8">
    <location>
        <begin position="5"/>
        <end position="81"/>
    </location>
</feature>
<evidence type="ECO:0000256" key="5">
    <source>
        <dbReference type="ARBA" id="ARBA00022842"/>
    </source>
</evidence>
<dbReference type="NCBIfam" id="TIGR00556">
    <property type="entry name" value="pantethn_trn"/>
    <property type="match status" value="1"/>
</dbReference>
<evidence type="ECO:0000256" key="7">
    <source>
        <dbReference type="ARBA" id="ARBA00023160"/>
    </source>
</evidence>
<dbReference type="Proteomes" id="UP000054144">
    <property type="component" value="Unassembled WGS sequence"/>
</dbReference>
<accession>A0A0D7AK43</accession>
<dbReference type="GO" id="GO:0006633">
    <property type="term" value="P:fatty acid biosynthetic process"/>
    <property type="evidence" value="ECO:0007669"/>
    <property type="project" value="UniProtKB-KW"/>
</dbReference>
<evidence type="ECO:0000313" key="10">
    <source>
        <dbReference type="Proteomes" id="UP000054144"/>
    </source>
</evidence>
<organism evidence="9 10">
    <name type="scientific">Fistulina hepatica ATCC 64428</name>
    <dbReference type="NCBI Taxonomy" id="1128425"/>
    <lineage>
        <taxon>Eukaryota</taxon>
        <taxon>Fungi</taxon>
        <taxon>Dikarya</taxon>
        <taxon>Basidiomycota</taxon>
        <taxon>Agaricomycotina</taxon>
        <taxon>Agaricomycetes</taxon>
        <taxon>Agaricomycetidae</taxon>
        <taxon>Agaricales</taxon>
        <taxon>Fistulinaceae</taxon>
        <taxon>Fistulina</taxon>
    </lineage>
</organism>
<keyword evidence="4" id="KW-0276">Fatty acid metabolism</keyword>
<evidence type="ECO:0000256" key="2">
    <source>
        <dbReference type="ARBA" id="ARBA00022679"/>
    </source>
</evidence>
<dbReference type="InterPro" id="IPR002582">
    <property type="entry name" value="ACPS"/>
</dbReference>
<proteinExistence type="inferred from homology"/>
<keyword evidence="1" id="KW-0444">Lipid biosynthesis</keyword>
<dbReference type="AlphaFoldDB" id="A0A0D7AK43"/>
<keyword evidence="10" id="KW-1185">Reference proteome</keyword>
<dbReference type="HAMAP" id="MF_00101">
    <property type="entry name" value="AcpS"/>
    <property type="match status" value="1"/>
</dbReference>
<dbReference type="InterPro" id="IPR004568">
    <property type="entry name" value="Ppantetheine-prot_Trfase_dom"/>
</dbReference>
<evidence type="ECO:0000256" key="4">
    <source>
        <dbReference type="ARBA" id="ARBA00022832"/>
    </source>
</evidence>
<keyword evidence="3" id="KW-0479">Metal-binding</keyword>
<dbReference type="Pfam" id="PF01648">
    <property type="entry name" value="ACPS"/>
    <property type="match status" value="1"/>
</dbReference>
<evidence type="ECO:0000256" key="3">
    <source>
        <dbReference type="ARBA" id="ARBA00022723"/>
    </source>
</evidence>
<keyword evidence="6" id="KW-0443">Lipid metabolism</keyword>
<dbReference type="SUPFAM" id="SSF56214">
    <property type="entry name" value="4'-phosphopantetheinyl transferase"/>
    <property type="match status" value="1"/>
</dbReference>